<proteinExistence type="predicted"/>
<name>A0ABP3KC55_9SPHN</name>
<protein>
    <submittedName>
        <fullName evidence="5">8-amino-7-oxononanoate synthase</fullName>
    </submittedName>
</protein>
<dbReference type="Proteomes" id="UP001500713">
    <property type="component" value="Unassembled WGS sequence"/>
</dbReference>
<gene>
    <name evidence="5" type="ORF">GCM10009096_17350</name>
</gene>
<comment type="cofactor">
    <cofactor evidence="1">
        <name>pyridoxal 5'-phosphate</name>
        <dbReference type="ChEBI" id="CHEBI:597326"/>
    </cofactor>
</comment>
<dbReference type="InterPro" id="IPR004839">
    <property type="entry name" value="Aminotransferase_I/II_large"/>
</dbReference>
<keyword evidence="2" id="KW-0808">Transferase</keyword>
<dbReference type="InterPro" id="IPR050087">
    <property type="entry name" value="AON_synthase_class-II"/>
</dbReference>
<evidence type="ECO:0000256" key="3">
    <source>
        <dbReference type="ARBA" id="ARBA00022898"/>
    </source>
</evidence>
<organism evidence="5 6">
    <name type="scientific">Parasphingorhabdus litoris</name>
    <dbReference type="NCBI Taxonomy" id="394733"/>
    <lineage>
        <taxon>Bacteria</taxon>
        <taxon>Pseudomonadati</taxon>
        <taxon>Pseudomonadota</taxon>
        <taxon>Alphaproteobacteria</taxon>
        <taxon>Sphingomonadales</taxon>
        <taxon>Sphingomonadaceae</taxon>
        <taxon>Parasphingorhabdus</taxon>
    </lineage>
</organism>
<evidence type="ECO:0000256" key="1">
    <source>
        <dbReference type="ARBA" id="ARBA00001933"/>
    </source>
</evidence>
<evidence type="ECO:0000259" key="4">
    <source>
        <dbReference type="Pfam" id="PF00155"/>
    </source>
</evidence>
<evidence type="ECO:0000256" key="2">
    <source>
        <dbReference type="ARBA" id="ARBA00022679"/>
    </source>
</evidence>
<keyword evidence="3" id="KW-0663">Pyridoxal phosphate</keyword>
<dbReference type="Gene3D" id="3.40.640.10">
    <property type="entry name" value="Type I PLP-dependent aspartate aminotransferase-like (Major domain)"/>
    <property type="match status" value="1"/>
</dbReference>
<dbReference type="EMBL" id="BAAAEM010000002">
    <property type="protein sequence ID" value="GAA0476119.1"/>
    <property type="molecule type" value="Genomic_DNA"/>
</dbReference>
<accession>A0ABP3KC55</accession>
<evidence type="ECO:0000313" key="6">
    <source>
        <dbReference type="Proteomes" id="UP001500713"/>
    </source>
</evidence>
<dbReference type="RefSeq" id="WP_229956898.1">
    <property type="nucleotide sequence ID" value="NZ_BAAAEM010000002.1"/>
</dbReference>
<reference evidence="6" key="1">
    <citation type="journal article" date="2019" name="Int. J. Syst. Evol. Microbiol.">
        <title>The Global Catalogue of Microorganisms (GCM) 10K type strain sequencing project: providing services to taxonomists for standard genome sequencing and annotation.</title>
        <authorList>
            <consortium name="The Broad Institute Genomics Platform"/>
            <consortium name="The Broad Institute Genome Sequencing Center for Infectious Disease"/>
            <person name="Wu L."/>
            <person name="Ma J."/>
        </authorList>
    </citation>
    <scope>NUCLEOTIDE SEQUENCE [LARGE SCALE GENOMIC DNA]</scope>
    <source>
        <strain evidence="6">JCM 14162</strain>
    </source>
</reference>
<keyword evidence="6" id="KW-1185">Reference proteome</keyword>
<dbReference type="InterPro" id="IPR015422">
    <property type="entry name" value="PyrdxlP-dep_Trfase_small"/>
</dbReference>
<dbReference type="Pfam" id="PF00155">
    <property type="entry name" value="Aminotran_1_2"/>
    <property type="match status" value="1"/>
</dbReference>
<dbReference type="InterPro" id="IPR015421">
    <property type="entry name" value="PyrdxlP-dep_Trfase_major"/>
</dbReference>
<sequence length="380" mass="40527">MSRFEPFHQQLDRLDQAGRKRALINPAGKDFSSNDYLGLARCTYLKEAALSALDNGIAHGSGGSRLLGGNHPEHEALETFAAKHYGAESALFFSTGYAANLALFSTLPQTGDLVLYDALVHASSHDGMRLGRAETQSFQHNMLSDIADKITAYRRAGNNGTVWIAVESLYSMDGDQAPLAELAGIAGTHEAMLIIDEAHAVGVFGKGGVGLTGALAGQDNIIVLRTCGKALGVEGGLITMPKVLHDFFINRARPFIFSTAPSPLTAHLVHKAIEYIAENPALQTQLQDHISLAENRLGGLCPSSRASSQIFPVIIGDDSTAVHIAASLQQKGFDVRAIRPPTVPAGTARLRLSLTLNISQEDIMSLADALTEAQNRMHAA</sequence>
<dbReference type="Gene3D" id="3.90.1150.10">
    <property type="entry name" value="Aspartate Aminotransferase, domain 1"/>
    <property type="match status" value="1"/>
</dbReference>
<dbReference type="SUPFAM" id="SSF53383">
    <property type="entry name" value="PLP-dependent transferases"/>
    <property type="match status" value="1"/>
</dbReference>
<dbReference type="PANTHER" id="PTHR13693">
    <property type="entry name" value="CLASS II AMINOTRANSFERASE/8-AMINO-7-OXONONANOATE SYNTHASE"/>
    <property type="match status" value="1"/>
</dbReference>
<dbReference type="InterPro" id="IPR015424">
    <property type="entry name" value="PyrdxlP-dep_Trfase"/>
</dbReference>
<dbReference type="PANTHER" id="PTHR13693:SF100">
    <property type="entry name" value="8-AMINO-7-OXONONANOATE SYNTHASE"/>
    <property type="match status" value="1"/>
</dbReference>
<comment type="caution">
    <text evidence="5">The sequence shown here is derived from an EMBL/GenBank/DDBJ whole genome shotgun (WGS) entry which is preliminary data.</text>
</comment>
<evidence type="ECO:0000313" key="5">
    <source>
        <dbReference type="EMBL" id="GAA0476119.1"/>
    </source>
</evidence>
<feature type="domain" description="Aminotransferase class I/classII large" evidence="4">
    <location>
        <begin position="30"/>
        <end position="370"/>
    </location>
</feature>